<dbReference type="InterPro" id="IPR010982">
    <property type="entry name" value="Lambda_DNA-bd_dom_sf"/>
</dbReference>
<dbReference type="PROSITE" id="PS50943">
    <property type="entry name" value="HTH_CROC1"/>
    <property type="match status" value="1"/>
</dbReference>
<dbReference type="InterPro" id="IPR001387">
    <property type="entry name" value="Cro/C1-type_HTH"/>
</dbReference>
<dbReference type="PANTHER" id="PTHR46797:SF1">
    <property type="entry name" value="METHYLPHOSPHONATE SYNTHASE"/>
    <property type="match status" value="1"/>
</dbReference>
<dbReference type="EMBL" id="CP031337">
    <property type="protein sequence ID" value="AXK38504.1"/>
    <property type="molecule type" value="Genomic_DNA"/>
</dbReference>
<evidence type="ECO:0000313" key="3">
    <source>
        <dbReference type="EMBL" id="AXK38504.1"/>
    </source>
</evidence>
<accession>A0A345Y3K2</accession>
<dbReference type="Proteomes" id="UP000254537">
    <property type="component" value="Chromosome"/>
</dbReference>
<dbReference type="Pfam" id="PF01381">
    <property type="entry name" value="HTH_3"/>
    <property type="match status" value="1"/>
</dbReference>
<dbReference type="OrthoDB" id="1097442at2"/>
<dbReference type="SMART" id="SM00530">
    <property type="entry name" value="HTH_XRE"/>
    <property type="match status" value="1"/>
</dbReference>
<dbReference type="AlphaFoldDB" id="A0A345Y3K2"/>
<evidence type="ECO:0000256" key="1">
    <source>
        <dbReference type="ARBA" id="ARBA00023125"/>
    </source>
</evidence>
<reference evidence="3 4" key="1">
    <citation type="submission" date="2018-07" db="EMBL/GenBank/DDBJ databases">
        <title>Crenobacter cavernae sp. nov., isolated from a karst cave.</title>
        <authorList>
            <person name="Zhu H."/>
        </authorList>
    </citation>
    <scope>NUCLEOTIDE SEQUENCE [LARGE SCALE GENOMIC DNA]</scope>
    <source>
        <strain evidence="3 4">K1W11S-77</strain>
    </source>
</reference>
<gene>
    <name evidence="3" type="ORF">DWG20_03165</name>
</gene>
<dbReference type="GO" id="GO:0003700">
    <property type="term" value="F:DNA-binding transcription factor activity"/>
    <property type="evidence" value="ECO:0007669"/>
    <property type="project" value="TreeGrafter"/>
</dbReference>
<dbReference type="Gene3D" id="1.10.260.40">
    <property type="entry name" value="lambda repressor-like DNA-binding domains"/>
    <property type="match status" value="1"/>
</dbReference>
<keyword evidence="1" id="KW-0238">DNA-binding</keyword>
<dbReference type="GO" id="GO:0003677">
    <property type="term" value="F:DNA binding"/>
    <property type="evidence" value="ECO:0007669"/>
    <property type="project" value="UniProtKB-KW"/>
</dbReference>
<dbReference type="SUPFAM" id="SSF47413">
    <property type="entry name" value="lambda repressor-like DNA-binding domains"/>
    <property type="match status" value="1"/>
</dbReference>
<proteinExistence type="predicted"/>
<organism evidence="3 4">
    <name type="scientific">Crenobacter cavernae</name>
    <dbReference type="NCBI Taxonomy" id="2290923"/>
    <lineage>
        <taxon>Bacteria</taxon>
        <taxon>Pseudomonadati</taxon>
        <taxon>Pseudomonadota</taxon>
        <taxon>Betaproteobacteria</taxon>
        <taxon>Neisseriales</taxon>
        <taxon>Neisseriaceae</taxon>
        <taxon>Crenobacter</taxon>
    </lineage>
</organism>
<dbReference type="KEGG" id="ccah:DWG20_03165"/>
<feature type="domain" description="HTH cro/C1-type" evidence="2">
    <location>
        <begin position="11"/>
        <end position="65"/>
    </location>
</feature>
<dbReference type="PANTHER" id="PTHR46797">
    <property type="entry name" value="HTH-TYPE TRANSCRIPTIONAL REGULATOR"/>
    <property type="match status" value="1"/>
</dbReference>
<sequence length="81" mass="8953">MDRVMAFGQVVRRARLLKGFTQEDLAEKASLHRNFVSLVERGQSNIALDSLFVLADALETTASELLRDAEMVAQKNSGDSN</sequence>
<evidence type="ECO:0000313" key="4">
    <source>
        <dbReference type="Proteomes" id="UP000254537"/>
    </source>
</evidence>
<dbReference type="GO" id="GO:0005829">
    <property type="term" value="C:cytosol"/>
    <property type="evidence" value="ECO:0007669"/>
    <property type="project" value="TreeGrafter"/>
</dbReference>
<dbReference type="RefSeq" id="WP_115432444.1">
    <property type="nucleotide sequence ID" value="NZ_CP031337.1"/>
</dbReference>
<name>A0A345Y3K2_9NEIS</name>
<protein>
    <submittedName>
        <fullName evidence="3">XRE family transcriptional regulator</fullName>
    </submittedName>
</protein>
<dbReference type="InterPro" id="IPR050807">
    <property type="entry name" value="TransReg_Diox_bact_type"/>
</dbReference>
<evidence type="ECO:0000259" key="2">
    <source>
        <dbReference type="PROSITE" id="PS50943"/>
    </source>
</evidence>
<dbReference type="CDD" id="cd00093">
    <property type="entry name" value="HTH_XRE"/>
    <property type="match status" value="1"/>
</dbReference>